<organism evidence="1 2">
    <name type="scientific">Ramazzottius varieornatus</name>
    <name type="common">Water bear</name>
    <name type="synonym">Tardigrade</name>
    <dbReference type="NCBI Taxonomy" id="947166"/>
    <lineage>
        <taxon>Eukaryota</taxon>
        <taxon>Metazoa</taxon>
        <taxon>Ecdysozoa</taxon>
        <taxon>Tardigrada</taxon>
        <taxon>Eutardigrada</taxon>
        <taxon>Parachela</taxon>
        <taxon>Hypsibioidea</taxon>
        <taxon>Ramazzottiidae</taxon>
        <taxon>Ramazzottius</taxon>
    </lineage>
</organism>
<proteinExistence type="predicted"/>
<sequence length="140" mass="15727">MRYCFLAYCCSLLFLAMCHQLIFVLRAVFLTFSVFQLDMLTLTWTRYTLSSAHPPAVVNIDVDQTTCPIATQTHFNLYCSSRQKMPYIVSSLAHGTLHLSVVQQRELPLCCSLTPDLTCPFSSRIFPSALCLASPNVPVL</sequence>
<keyword evidence="2" id="KW-1185">Reference proteome</keyword>
<reference evidence="1 2" key="1">
    <citation type="journal article" date="2016" name="Nat. Commun.">
        <title>Extremotolerant tardigrade genome and improved radiotolerance of human cultured cells by tardigrade-unique protein.</title>
        <authorList>
            <person name="Hashimoto T."/>
            <person name="Horikawa D.D."/>
            <person name="Saito Y."/>
            <person name="Kuwahara H."/>
            <person name="Kozuka-Hata H."/>
            <person name="Shin-I T."/>
            <person name="Minakuchi Y."/>
            <person name="Ohishi K."/>
            <person name="Motoyama A."/>
            <person name="Aizu T."/>
            <person name="Enomoto A."/>
            <person name="Kondo K."/>
            <person name="Tanaka S."/>
            <person name="Hara Y."/>
            <person name="Koshikawa S."/>
            <person name="Sagara H."/>
            <person name="Miura T."/>
            <person name="Yokobori S."/>
            <person name="Miyagawa K."/>
            <person name="Suzuki Y."/>
            <person name="Kubo T."/>
            <person name="Oyama M."/>
            <person name="Kohara Y."/>
            <person name="Fujiyama A."/>
            <person name="Arakawa K."/>
            <person name="Katayama T."/>
            <person name="Toyoda A."/>
            <person name="Kunieda T."/>
        </authorList>
    </citation>
    <scope>NUCLEOTIDE SEQUENCE [LARGE SCALE GENOMIC DNA]</scope>
    <source>
        <strain evidence="1 2">YOKOZUNA-1</strain>
    </source>
</reference>
<protein>
    <submittedName>
        <fullName evidence="1">Uncharacterized protein</fullName>
    </submittedName>
</protein>
<name>A0A1D1V3Z4_RAMVA</name>
<dbReference type="AlphaFoldDB" id="A0A1D1V3Z4"/>
<dbReference type="Proteomes" id="UP000186922">
    <property type="component" value="Unassembled WGS sequence"/>
</dbReference>
<dbReference type="EMBL" id="BDGG01000003">
    <property type="protein sequence ID" value="GAU95630.1"/>
    <property type="molecule type" value="Genomic_DNA"/>
</dbReference>
<gene>
    <name evidence="1" type="primary">RvY_07217-1</name>
    <name evidence="1" type="synonym">RvY_07217.1</name>
    <name evidence="1" type="ORF">RvY_07217</name>
</gene>
<evidence type="ECO:0000313" key="1">
    <source>
        <dbReference type="EMBL" id="GAU95630.1"/>
    </source>
</evidence>
<comment type="caution">
    <text evidence="1">The sequence shown here is derived from an EMBL/GenBank/DDBJ whole genome shotgun (WGS) entry which is preliminary data.</text>
</comment>
<evidence type="ECO:0000313" key="2">
    <source>
        <dbReference type="Proteomes" id="UP000186922"/>
    </source>
</evidence>
<accession>A0A1D1V3Z4</accession>